<evidence type="ECO:0000313" key="3">
    <source>
        <dbReference type="Proteomes" id="UP000266841"/>
    </source>
</evidence>
<accession>K0SN00</accession>
<reference evidence="2 3" key="1">
    <citation type="journal article" date="2012" name="Genome Biol.">
        <title>Genome and low-iron response of an oceanic diatom adapted to chronic iron limitation.</title>
        <authorList>
            <person name="Lommer M."/>
            <person name="Specht M."/>
            <person name="Roy A.S."/>
            <person name="Kraemer L."/>
            <person name="Andreson R."/>
            <person name="Gutowska M.A."/>
            <person name="Wolf J."/>
            <person name="Bergner S.V."/>
            <person name="Schilhabel M.B."/>
            <person name="Klostermeier U.C."/>
            <person name="Beiko R.G."/>
            <person name="Rosenstiel P."/>
            <person name="Hippler M."/>
            <person name="Laroche J."/>
        </authorList>
    </citation>
    <scope>NUCLEOTIDE SEQUENCE [LARGE SCALE GENOMIC DNA]</scope>
    <source>
        <strain evidence="2 3">CCMP1005</strain>
    </source>
</reference>
<dbReference type="eggNOG" id="ENOG502S7MZ">
    <property type="taxonomic scope" value="Eukaryota"/>
</dbReference>
<name>K0SN00_THAOC</name>
<gene>
    <name evidence="2" type="ORF">THAOC_19876</name>
</gene>
<sequence length="493" mass="54230">MRDELSAPSHFAVVPRPMREWTSRPRGPTRTAPRPSPSTRRHGDDGPRPVEQDRSSARLRSVAPAIAARLMAASPSSIVAVPGVLGPEKGHHPRRSRRRRRRCTIPCSREARPWLPLGALRAKWGRMIVESSRDVAASPRPYFDSEPTKHGLFASGMLLMLFDFAPQYPKLSLGVLLHALLDSFQSLATPPRFGSTAPHTKKTTTPSSRRDVKRRISASASLASFKGLMIVVCDHVGGVAVGFRPLFRPWVAVASYYASYRVCRPPTLECPDVLTDHDRVIFHRTETPILASIVARGVVLGSRLSSTAASAWGHGSPPEMLKAQPIDRYIAKLSASSRCIKNRSSSRTLLEPCHPFMRAAHPTSLIVLHECLNWRAKKLPRPLNFSPVDYDTKPKHESKAREIGRAEETEMMGGGVEDRRTIELDVNRPADHDGATPDARNRTATKFWTISSSTNYVAVSAILAVAMKLAVAQLISADISPATDGTAELEIFP</sequence>
<feature type="compositionally biased region" description="Low complexity" evidence="1">
    <location>
        <begin position="24"/>
        <end position="33"/>
    </location>
</feature>
<feature type="region of interest" description="Disordered" evidence="1">
    <location>
        <begin position="192"/>
        <end position="213"/>
    </location>
</feature>
<feature type="compositionally biased region" description="Basic and acidic residues" evidence="1">
    <location>
        <begin position="41"/>
        <end position="56"/>
    </location>
</feature>
<proteinExistence type="predicted"/>
<dbReference type="EMBL" id="AGNL01022169">
    <property type="protein sequence ID" value="EJK59852.1"/>
    <property type="molecule type" value="Genomic_DNA"/>
</dbReference>
<keyword evidence="3" id="KW-1185">Reference proteome</keyword>
<dbReference type="Proteomes" id="UP000266841">
    <property type="component" value="Unassembled WGS sequence"/>
</dbReference>
<dbReference type="AlphaFoldDB" id="K0SN00"/>
<evidence type="ECO:0000313" key="2">
    <source>
        <dbReference type="EMBL" id="EJK59852.1"/>
    </source>
</evidence>
<feature type="region of interest" description="Disordered" evidence="1">
    <location>
        <begin position="1"/>
        <end position="58"/>
    </location>
</feature>
<evidence type="ECO:0000256" key="1">
    <source>
        <dbReference type="SAM" id="MobiDB-lite"/>
    </source>
</evidence>
<comment type="caution">
    <text evidence="2">The sequence shown here is derived from an EMBL/GenBank/DDBJ whole genome shotgun (WGS) entry which is preliminary data.</text>
</comment>
<protein>
    <submittedName>
        <fullName evidence="2">Uncharacterized protein</fullName>
    </submittedName>
</protein>
<organism evidence="2 3">
    <name type="scientific">Thalassiosira oceanica</name>
    <name type="common">Marine diatom</name>
    <dbReference type="NCBI Taxonomy" id="159749"/>
    <lineage>
        <taxon>Eukaryota</taxon>
        <taxon>Sar</taxon>
        <taxon>Stramenopiles</taxon>
        <taxon>Ochrophyta</taxon>
        <taxon>Bacillariophyta</taxon>
        <taxon>Coscinodiscophyceae</taxon>
        <taxon>Thalassiosirophycidae</taxon>
        <taxon>Thalassiosirales</taxon>
        <taxon>Thalassiosiraceae</taxon>
        <taxon>Thalassiosira</taxon>
    </lineage>
</organism>